<name>A0ABS6TBH3_9ENTE</name>
<evidence type="ECO:0000313" key="4">
    <source>
        <dbReference type="EMBL" id="MBV7390253.1"/>
    </source>
</evidence>
<feature type="domain" description="FAD/NAD(P)-binding" evidence="3">
    <location>
        <begin position="3"/>
        <end position="310"/>
    </location>
</feature>
<dbReference type="InterPro" id="IPR004099">
    <property type="entry name" value="Pyr_nucl-diS_OxRdtase_dimer"/>
</dbReference>
<dbReference type="PANTHER" id="PTHR43014">
    <property type="entry name" value="MERCURIC REDUCTASE"/>
    <property type="match status" value="1"/>
</dbReference>
<evidence type="ECO:0000313" key="5">
    <source>
        <dbReference type="Proteomes" id="UP000774130"/>
    </source>
</evidence>
<comment type="caution">
    <text evidence="4">The sequence shown here is derived from an EMBL/GenBank/DDBJ whole genome shotgun (WGS) entry which is preliminary data.</text>
</comment>
<evidence type="ECO:0000259" key="3">
    <source>
        <dbReference type="Pfam" id="PF07992"/>
    </source>
</evidence>
<protein>
    <submittedName>
        <fullName evidence="4">NAD(P)/FAD-dependent oxidoreductase</fullName>
    </submittedName>
</protein>
<reference evidence="4 5" key="1">
    <citation type="submission" date="2021-06" db="EMBL/GenBank/DDBJ databases">
        <title>Enterococcus alishanensis sp. nov., a novel lactic acid bacterium isolated from fresh coffee beans.</title>
        <authorList>
            <person name="Chen Y.-S."/>
        </authorList>
    </citation>
    <scope>NUCLEOTIDE SEQUENCE [LARGE SCALE GENOMIC DNA]</scope>
    <source>
        <strain evidence="4 5">ALS3</strain>
    </source>
</reference>
<dbReference type="PIRSF" id="PIRSF000350">
    <property type="entry name" value="Mercury_reductase_MerA"/>
    <property type="match status" value="1"/>
</dbReference>
<sequence>MKYDAIVIGSGPAGGAAAYGLQESGKKVAVIESELWGGTCPNYGCDPKKILMSAVEAKYKVKNLIEKGLETVPTINWEDLMQHKKDYTDFVPKNTVAGFADAGIDYFEGQAEFSGPHELMVGGEILTAEQFLIATGQRSRLLSVEGQDYLQSSRDFLEMSHLPEKMVFLGAGYIAIELATIANAAGSEVHIIHHNDQPLKEFDPDLVADLVQHLTEEGIQFHFNVDIKKIESINPHFKLSGEDFEMVTDVVFGATGRIPNIEALNLDKIGLQYTKQGIVVNQYLQTNLPHIYAVGDVIAKKQPKLTPVSGFEANYAVSAMNGNQKPINYPLIPTIVFGDKRLATIGLSQKELMDNANEYHSQTIDLSDWYTYRRINEKGAKAKVVYDSSDKIVKISLLSSLADEVINDLYFVLENKISKEEVSNFIFGYPTPASDLEYLI</sequence>
<dbReference type="Pfam" id="PF02852">
    <property type="entry name" value="Pyr_redox_dim"/>
    <property type="match status" value="1"/>
</dbReference>
<gene>
    <name evidence="4" type="ORF">KUA55_06135</name>
</gene>
<evidence type="ECO:0000259" key="2">
    <source>
        <dbReference type="Pfam" id="PF02852"/>
    </source>
</evidence>
<dbReference type="PANTHER" id="PTHR43014:SF5">
    <property type="entry name" value="GLUTATHIONE REDUCTASE (NADPH)"/>
    <property type="match status" value="1"/>
</dbReference>
<dbReference type="InterPro" id="IPR023753">
    <property type="entry name" value="FAD/NAD-binding_dom"/>
</dbReference>
<dbReference type="InterPro" id="IPR001100">
    <property type="entry name" value="Pyr_nuc-diS_OxRdtase"/>
</dbReference>
<keyword evidence="5" id="KW-1185">Reference proteome</keyword>
<accession>A0ABS6TBH3</accession>
<feature type="domain" description="Pyridine nucleotide-disulphide oxidoreductase dimerisation" evidence="2">
    <location>
        <begin position="332"/>
        <end position="433"/>
    </location>
</feature>
<organism evidence="4 5">
    <name type="scientific">Enterococcus alishanensis</name>
    <dbReference type="NCBI Taxonomy" id="1303817"/>
    <lineage>
        <taxon>Bacteria</taxon>
        <taxon>Bacillati</taxon>
        <taxon>Bacillota</taxon>
        <taxon>Bacilli</taxon>
        <taxon>Lactobacillales</taxon>
        <taxon>Enterococcaceae</taxon>
        <taxon>Enterococcus</taxon>
    </lineage>
</organism>
<dbReference type="Proteomes" id="UP000774130">
    <property type="component" value="Unassembled WGS sequence"/>
</dbReference>
<proteinExistence type="predicted"/>
<dbReference type="RefSeq" id="WP_218325300.1">
    <property type="nucleotide sequence ID" value="NZ_JAHUZB010000002.1"/>
</dbReference>
<dbReference type="EMBL" id="JAHUZB010000002">
    <property type="protein sequence ID" value="MBV7390253.1"/>
    <property type="molecule type" value="Genomic_DNA"/>
</dbReference>
<comment type="cofactor">
    <cofactor evidence="1">
        <name>FAD</name>
        <dbReference type="ChEBI" id="CHEBI:57692"/>
    </cofactor>
</comment>
<evidence type="ECO:0000256" key="1">
    <source>
        <dbReference type="ARBA" id="ARBA00001974"/>
    </source>
</evidence>
<dbReference type="Pfam" id="PF07992">
    <property type="entry name" value="Pyr_redox_2"/>
    <property type="match status" value="1"/>
</dbReference>